<dbReference type="AlphaFoldDB" id="A0A1T5IWC3"/>
<dbReference type="GO" id="GO:0003677">
    <property type="term" value="F:DNA binding"/>
    <property type="evidence" value="ECO:0007669"/>
    <property type="project" value="UniProtKB-KW"/>
</dbReference>
<gene>
    <name evidence="1" type="ORF">SAMN05660236_0458</name>
</gene>
<protein>
    <submittedName>
        <fullName evidence="1">Winged helix DNA-binding domain-containing protein</fullName>
    </submittedName>
</protein>
<sequence>MPLSSIAHQRLHHQRISQTEFEKPEEVVSWMGAMQAQDYLGSLWAIGLRTKNATEADVEKALTNRTIIRTWPMRGTLHFVAPADARWMLKTFTPRVITRCAGIYKQEGLDKKTFTKSAKLLTAALEGGKQLTRKEVYEVLERGKVAAGNTRGLHILGHLAMQGLICFGARKGKQPTFTLLDEWIPATKMPVAEEAMAAFTLRYFASHGPATVQDFAWWTGLSTTEAKAAHEAVKSQLTEETIQGITYWTASSNSVVKTKSPGVYLLPGFDEYLLGYTNRTPAIDTTRYKQIAGNGNGLLSSTIVINSQIVGMWKRTIQKDTAIVEAQAFDTFNKTQKNAVAAAAKKYSKFLDLDVKII</sequence>
<keyword evidence="1" id="KW-0238">DNA-binding</keyword>
<dbReference type="PANTHER" id="PTHR38479:SF2">
    <property type="entry name" value="WINGED HELIX DNA-BINDING DOMAIN-CONTAINING PROTEIN"/>
    <property type="match status" value="1"/>
</dbReference>
<proteinExistence type="predicted"/>
<keyword evidence="2" id="KW-1185">Reference proteome</keyword>
<dbReference type="Proteomes" id="UP000190961">
    <property type="component" value="Unassembled WGS sequence"/>
</dbReference>
<dbReference type="OrthoDB" id="2210247at2"/>
<name>A0A1T5IWC3_9BACT</name>
<reference evidence="1 2" key="1">
    <citation type="submission" date="2017-02" db="EMBL/GenBank/DDBJ databases">
        <authorList>
            <person name="Peterson S.W."/>
        </authorList>
    </citation>
    <scope>NUCLEOTIDE SEQUENCE [LARGE SCALE GENOMIC DNA]</scope>
    <source>
        <strain evidence="1 2">DSM 25262</strain>
    </source>
</reference>
<dbReference type="PANTHER" id="PTHR38479">
    <property type="entry name" value="LMO0824 PROTEIN"/>
    <property type="match status" value="1"/>
</dbReference>
<dbReference type="RefSeq" id="WP_079685081.1">
    <property type="nucleotide sequence ID" value="NZ_FUZU01000001.1"/>
</dbReference>
<organism evidence="1 2">
    <name type="scientific">Ohtaekwangia koreensis</name>
    <dbReference type="NCBI Taxonomy" id="688867"/>
    <lineage>
        <taxon>Bacteria</taxon>
        <taxon>Pseudomonadati</taxon>
        <taxon>Bacteroidota</taxon>
        <taxon>Cytophagia</taxon>
        <taxon>Cytophagales</taxon>
        <taxon>Fulvivirgaceae</taxon>
        <taxon>Ohtaekwangia</taxon>
    </lineage>
</organism>
<accession>A0A1T5IWC3</accession>
<dbReference type="EMBL" id="FUZU01000001">
    <property type="protein sequence ID" value="SKC43243.1"/>
    <property type="molecule type" value="Genomic_DNA"/>
</dbReference>
<evidence type="ECO:0000313" key="1">
    <source>
        <dbReference type="EMBL" id="SKC43243.1"/>
    </source>
</evidence>
<dbReference type="InterPro" id="IPR009351">
    <property type="entry name" value="AlkZ-like"/>
</dbReference>
<dbReference type="Pfam" id="PF06224">
    <property type="entry name" value="AlkZ-like"/>
    <property type="match status" value="1"/>
</dbReference>
<dbReference type="STRING" id="688867.SAMN05660236_0458"/>
<evidence type="ECO:0000313" key="2">
    <source>
        <dbReference type="Proteomes" id="UP000190961"/>
    </source>
</evidence>